<keyword evidence="3" id="KW-0378">Hydrolase</keyword>
<dbReference type="RefSeq" id="WP_157400639.1">
    <property type="nucleotide sequence ID" value="NZ_WSEL01000009.1"/>
</dbReference>
<evidence type="ECO:0000256" key="1">
    <source>
        <dbReference type="ARBA" id="ARBA00005250"/>
    </source>
</evidence>
<dbReference type="Gene3D" id="3.60.15.10">
    <property type="entry name" value="Ribonuclease Z/Hydroxyacylglutathione hydrolase-like"/>
    <property type="match status" value="1"/>
</dbReference>
<dbReference type="InterPro" id="IPR050855">
    <property type="entry name" value="NDM-1-like"/>
</dbReference>
<gene>
    <name evidence="3" type="ORF">GON04_24850</name>
</gene>
<dbReference type="PANTHER" id="PTHR42951:SF4">
    <property type="entry name" value="ACYL-COENZYME A THIOESTERASE MBLAC2"/>
    <property type="match status" value="1"/>
</dbReference>
<sequence length="332" mass="37113">MRWQYTKGLHDIGNGNYAWLLPDGTWGWSNAGLVTDSGESLLVDTLFDLKLTREMLHAMRNAVPEALQIGQVVNTHANGDHYFGNQLVADSEIIVSKACAEEMAERPPQTLIDRFRNYKAMGEGGEFLMRHMGRVFDFKGIVYTPPTQTFEGELDLKVGNKTVRLVEVGPAHTAGDVLAYVPEDKVVYTGDILFNGGHPIVWAGPVDNWIKACDLMLSWDVEVVVPGHGPITDKGGVRQLKHYLEYVKAEARKRYDMGMTLEQAVYDISLKEFGSWTDSERIVVTVNNLYQQFSGDTSPPDSVRLFTLMSQYEQRQRALHGGCGPNCGHAHH</sequence>
<comment type="similarity">
    <text evidence="1">Belongs to the metallo-beta-lactamase superfamily. Class-B beta-lactamase family.</text>
</comment>
<accession>A0A6N8J091</accession>
<organism evidence="3 4">
    <name type="scientific">Ramlibacter pinisoli</name>
    <dbReference type="NCBI Taxonomy" id="2682844"/>
    <lineage>
        <taxon>Bacteria</taxon>
        <taxon>Pseudomonadati</taxon>
        <taxon>Pseudomonadota</taxon>
        <taxon>Betaproteobacteria</taxon>
        <taxon>Burkholderiales</taxon>
        <taxon>Comamonadaceae</taxon>
        <taxon>Ramlibacter</taxon>
    </lineage>
</organism>
<dbReference type="GO" id="GO:0016787">
    <property type="term" value="F:hydrolase activity"/>
    <property type="evidence" value="ECO:0007669"/>
    <property type="project" value="UniProtKB-KW"/>
</dbReference>
<protein>
    <submittedName>
        <fullName evidence="3">MBL fold metallo-hydrolase</fullName>
    </submittedName>
</protein>
<evidence type="ECO:0000313" key="3">
    <source>
        <dbReference type="EMBL" id="MVQ32709.1"/>
    </source>
</evidence>
<evidence type="ECO:0000259" key="2">
    <source>
        <dbReference type="SMART" id="SM00849"/>
    </source>
</evidence>
<dbReference type="SMART" id="SM00849">
    <property type="entry name" value="Lactamase_B"/>
    <property type="match status" value="1"/>
</dbReference>
<dbReference type="InterPro" id="IPR001279">
    <property type="entry name" value="Metallo-B-lactamas"/>
</dbReference>
<dbReference type="SUPFAM" id="SSF56281">
    <property type="entry name" value="Metallo-hydrolase/oxidoreductase"/>
    <property type="match status" value="1"/>
</dbReference>
<dbReference type="CDD" id="cd16282">
    <property type="entry name" value="metallo-hydrolase-like_MBL-fold"/>
    <property type="match status" value="1"/>
</dbReference>
<proteinExistence type="inferred from homology"/>
<dbReference type="Proteomes" id="UP000469385">
    <property type="component" value="Unassembled WGS sequence"/>
</dbReference>
<dbReference type="GO" id="GO:0017001">
    <property type="term" value="P:antibiotic catabolic process"/>
    <property type="evidence" value="ECO:0007669"/>
    <property type="project" value="UniProtKB-ARBA"/>
</dbReference>
<dbReference type="EMBL" id="WSEL01000009">
    <property type="protein sequence ID" value="MVQ32709.1"/>
    <property type="molecule type" value="Genomic_DNA"/>
</dbReference>
<dbReference type="Pfam" id="PF00753">
    <property type="entry name" value="Lactamase_B"/>
    <property type="match status" value="1"/>
</dbReference>
<dbReference type="AlphaFoldDB" id="A0A6N8J091"/>
<keyword evidence="4" id="KW-1185">Reference proteome</keyword>
<name>A0A6N8J091_9BURK</name>
<dbReference type="InterPro" id="IPR036866">
    <property type="entry name" value="RibonucZ/Hydroxyglut_hydro"/>
</dbReference>
<comment type="caution">
    <text evidence="3">The sequence shown here is derived from an EMBL/GenBank/DDBJ whole genome shotgun (WGS) entry which is preliminary data.</text>
</comment>
<feature type="domain" description="Metallo-beta-lactamase" evidence="2">
    <location>
        <begin position="28"/>
        <end position="228"/>
    </location>
</feature>
<dbReference type="PANTHER" id="PTHR42951">
    <property type="entry name" value="METALLO-BETA-LACTAMASE DOMAIN-CONTAINING"/>
    <property type="match status" value="1"/>
</dbReference>
<evidence type="ECO:0000313" key="4">
    <source>
        <dbReference type="Proteomes" id="UP000469385"/>
    </source>
</evidence>
<reference evidence="3 4" key="1">
    <citation type="submission" date="2019-12" db="EMBL/GenBank/DDBJ databases">
        <authorList>
            <person name="Huq M.A."/>
        </authorList>
    </citation>
    <scope>NUCLEOTIDE SEQUENCE [LARGE SCALE GENOMIC DNA]</scope>
    <source>
        <strain evidence="3 4">MAH-25</strain>
    </source>
</reference>